<comment type="caution">
    <text evidence="2">The sequence shown here is derived from an EMBL/GenBank/DDBJ whole genome shotgun (WGS) entry which is preliminary data.</text>
</comment>
<dbReference type="RefSeq" id="WP_006993608.1">
    <property type="nucleotide sequence ID" value="NZ_BAEP01000062.1"/>
</dbReference>
<dbReference type="InterPro" id="IPR050266">
    <property type="entry name" value="AB_hydrolase_sf"/>
</dbReference>
<dbReference type="PANTHER" id="PTHR43798:SF33">
    <property type="entry name" value="HYDROLASE, PUTATIVE (AFU_ORTHOLOGUE AFUA_2G14860)-RELATED"/>
    <property type="match status" value="1"/>
</dbReference>
<dbReference type="Gene3D" id="3.40.50.1820">
    <property type="entry name" value="alpha/beta hydrolase"/>
    <property type="match status" value="1"/>
</dbReference>
<dbReference type="AlphaFoldDB" id="K6Z502"/>
<dbReference type="InterPro" id="IPR000073">
    <property type="entry name" value="AB_hydrolase_1"/>
</dbReference>
<dbReference type="GO" id="GO:0016746">
    <property type="term" value="F:acyltransferase activity"/>
    <property type="evidence" value="ECO:0007669"/>
    <property type="project" value="UniProtKB-KW"/>
</dbReference>
<dbReference type="GO" id="GO:0016020">
    <property type="term" value="C:membrane"/>
    <property type="evidence" value="ECO:0007669"/>
    <property type="project" value="TreeGrafter"/>
</dbReference>
<dbReference type="OrthoDB" id="5729753at2"/>
<dbReference type="InterPro" id="IPR029058">
    <property type="entry name" value="AB_hydrolase_fold"/>
</dbReference>
<reference evidence="2 3" key="1">
    <citation type="journal article" date="2017" name="Antonie Van Leeuwenhoek">
        <title>Rhizobium rhizosphaerae sp. nov., a novel species isolated from rice rhizosphere.</title>
        <authorList>
            <person name="Zhao J.J."/>
            <person name="Zhang J."/>
            <person name="Zhang R.J."/>
            <person name="Zhang C.W."/>
            <person name="Yin H.Q."/>
            <person name="Zhang X.X."/>
        </authorList>
    </citation>
    <scope>NUCLEOTIDE SEQUENCE [LARGE SCALE GENOMIC DNA]</scope>
    <source>
        <strain evidence="2 3">KMM 241</strain>
    </source>
</reference>
<proteinExistence type="predicted"/>
<evidence type="ECO:0000313" key="3">
    <source>
        <dbReference type="Proteomes" id="UP000006263"/>
    </source>
</evidence>
<keyword evidence="2" id="KW-0012">Acyltransferase</keyword>
<dbReference type="PANTHER" id="PTHR43798">
    <property type="entry name" value="MONOACYLGLYCEROL LIPASE"/>
    <property type="match status" value="1"/>
</dbReference>
<dbReference type="SUPFAM" id="SSF53474">
    <property type="entry name" value="alpha/beta-Hydrolases"/>
    <property type="match status" value="1"/>
</dbReference>
<evidence type="ECO:0000313" key="2">
    <source>
        <dbReference type="EMBL" id="GAC25457.1"/>
    </source>
</evidence>
<keyword evidence="2" id="KW-0808">Transferase</keyword>
<feature type="domain" description="AB hydrolase-1" evidence="1">
    <location>
        <begin position="11"/>
        <end position="255"/>
    </location>
</feature>
<dbReference type="Pfam" id="PF12697">
    <property type="entry name" value="Abhydrolase_6"/>
    <property type="match status" value="1"/>
</dbReference>
<accession>K6Z502</accession>
<evidence type="ECO:0000259" key="1">
    <source>
        <dbReference type="Pfam" id="PF12697"/>
    </source>
</evidence>
<dbReference type="EMBL" id="BAEP01000062">
    <property type="protein sequence ID" value="GAC25457.1"/>
    <property type="molecule type" value="Genomic_DNA"/>
</dbReference>
<gene>
    <name evidence="2" type="ORF">GMES_3172</name>
</gene>
<dbReference type="eggNOG" id="COG2267">
    <property type="taxonomic scope" value="Bacteria"/>
</dbReference>
<dbReference type="Proteomes" id="UP000006263">
    <property type="component" value="Unassembled WGS sequence"/>
</dbReference>
<organism evidence="2 3">
    <name type="scientific">Paraglaciecola mesophila KMM 241</name>
    <dbReference type="NCBI Taxonomy" id="1128912"/>
    <lineage>
        <taxon>Bacteria</taxon>
        <taxon>Pseudomonadati</taxon>
        <taxon>Pseudomonadota</taxon>
        <taxon>Gammaproteobacteria</taxon>
        <taxon>Alteromonadales</taxon>
        <taxon>Alteromonadaceae</taxon>
        <taxon>Paraglaciecola</taxon>
    </lineage>
</organism>
<name>K6Z502_9ALTE</name>
<sequence>MEQDNNVHLHFAHANGFPAGSYRKLFSALNSEYCVSAIEKFGHTSRFPISKNWGNQTQELITHIESTQNQPVYGIGHSFGGVVSYMAACTRPDLFKGLIMLDPPMITGLTRVFFRGAKATPLIDKITPAGKTVTRCKQWGKDEDLVAYFQARALFKNMDSDCIADYVSSVTHVQEQHRHLHFKPEVEASIFRNLPHDIYKYYGKLTCPALLITGSQTHVCTERRIRPFIKANHLTHEVFSGGHMFPLESPVETAELINRTIEGWRARVV</sequence>
<protein>
    <submittedName>
        <fullName evidence="2">Acyltransferase 3</fullName>
    </submittedName>
</protein>